<evidence type="ECO:0000256" key="6">
    <source>
        <dbReference type="ARBA" id="ARBA00035137"/>
    </source>
</evidence>
<dbReference type="InterPro" id="IPR016939">
    <property type="entry name" value="Ribosomal_mS23_fun"/>
</dbReference>
<dbReference type="eggNOG" id="ENOG502RZQQ">
    <property type="taxonomic scope" value="Eukaryota"/>
</dbReference>
<evidence type="ECO:0000256" key="2">
    <source>
        <dbReference type="ARBA" id="ARBA00009864"/>
    </source>
</evidence>
<dbReference type="GO" id="GO:0005763">
    <property type="term" value="C:mitochondrial small ribosomal subunit"/>
    <property type="evidence" value="ECO:0007669"/>
    <property type="project" value="InterPro"/>
</dbReference>
<evidence type="ECO:0000313" key="9">
    <source>
        <dbReference type="Proteomes" id="UP000011958"/>
    </source>
</evidence>
<dbReference type="PANTHER" id="PTHR37799">
    <property type="entry name" value="37S RIBOSOMAL PROTEIN S25, MITOCHONDRIAL"/>
    <property type="match status" value="1"/>
</dbReference>
<dbReference type="VEuPathDB" id="FungiDB:PNEG_01396"/>
<dbReference type="GO" id="GO:0003735">
    <property type="term" value="F:structural constituent of ribosome"/>
    <property type="evidence" value="ECO:0007669"/>
    <property type="project" value="InterPro"/>
</dbReference>
<keyword evidence="4" id="KW-0496">Mitochondrion</keyword>
<dbReference type="RefSeq" id="XP_007873331.1">
    <property type="nucleotide sequence ID" value="XM_007875140.1"/>
</dbReference>
<dbReference type="OMA" id="WELARPQ"/>
<comment type="similarity">
    <text evidence="2">Belongs to the mitochondrion-specific ribosomal protein mS23 family.</text>
</comment>
<comment type="subcellular location">
    <subcellularLocation>
        <location evidence="1">Mitochondrion</location>
    </subcellularLocation>
</comment>
<reference evidence="9" key="1">
    <citation type="journal article" date="2016" name="Nat. Commun.">
        <title>Genome analysis of three Pneumocystis species reveals adaptation mechanisms to life exclusively in mammalian hosts.</title>
        <authorList>
            <person name="Ma L."/>
            <person name="Chen Z."/>
            <person name="Huang D.W."/>
            <person name="Kutty G."/>
            <person name="Ishihara M."/>
            <person name="Wang H."/>
            <person name="Abouelleil A."/>
            <person name="Bishop L."/>
            <person name="Davey E."/>
            <person name="Deng R."/>
            <person name="Deng X."/>
            <person name="Fan L."/>
            <person name="Fantoni G."/>
            <person name="Fitzgerald M."/>
            <person name="Gogineni E."/>
            <person name="Goldberg J.M."/>
            <person name="Handley G."/>
            <person name="Hu X."/>
            <person name="Huber C."/>
            <person name="Jiao X."/>
            <person name="Jones K."/>
            <person name="Levin J.Z."/>
            <person name="Liu Y."/>
            <person name="Macdonald P."/>
            <person name="Melnikov A."/>
            <person name="Raley C."/>
            <person name="Sassi M."/>
            <person name="Sherman B.T."/>
            <person name="Song X."/>
            <person name="Sykes S."/>
            <person name="Tran B."/>
            <person name="Walsh L."/>
            <person name="Xia Y."/>
            <person name="Yang J."/>
            <person name="Young S."/>
            <person name="Zeng Q."/>
            <person name="Zheng X."/>
            <person name="Stephens R."/>
            <person name="Nusbaum C."/>
            <person name="Birren B.W."/>
            <person name="Azadi P."/>
            <person name="Lempicki R.A."/>
            <person name="Cuomo C.A."/>
            <person name="Kovacs J.A."/>
        </authorList>
    </citation>
    <scope>NUCLEOTIDE SEQUENCE [LARGE SCALE GENOMIC DNA]</scope>
    <source>
        <strain evidence="9">B123</strain>
    </source>
</reference>
<dbReference type="AlphaFoldDB" id="M7NS63"/>
<dbReference type="Pfam" id="PF13741">
    <property type="entry name" value="MRP-S25"/>
    <property type="match status" value="2"/>
</dbReference>
<name>M7NS63_PNEMU</name>
<dbReference type="Proteomes" id="UP000011958">
    <property type="component" value="Unassembled WGS sequence"/>
</dbReference>
<protein>
    <recommendedName>
        <fullName evidence="6">Small ribosomal subunit protein mS23</fullName>
    </recommendedName>
    <alternativeName>
        <fullName evidence="7">37S ribosomal protein S25, mitochondrial</fullName>
    </alternativeName>
</protein>
<evidence type="ECO:0000256" key="4">
    <source>
        <dbReference type="ARBA" id="ARBA00023128"/>
    </source>
</evidence>
<dbReference type="OrthoDB" id="5542239at2759"/>
<dbReference type="HOGENOM" id="CLU_081350_0_0_1"/>
<keyword evidence="5" id="KW-0687">Ribonucleoprotein</keyword>
<gene>
    <name evidence="8" type="ORF">PNEG_01396</name>
</gene>
<dbReference type="GeneID" id="19895093"/>
<proteinExistence type="inferred from homology"/>
<evidence type="ECO:0000313" key="8">
    <source>
        <dbReference type="EMBL" id="EMR10117.1"/>
    </source>
</evidence>
<dbReference type="STRING" id="1069680.M7NS63"/>
<dbReference type="PANTHER" id="PTHR37799:SF1">
    <property type="entry name" value="SMALL RIBOSOMAL SUBUNIT PROTEIN MS23"/>
    <property type="match status" value="1"/>
</dbReference>
<sequence>MPIDLRPLQIHILTSKLLQINYIKKEPKWFRPIVEAPPSFNLLRRLPPQFLKIKKSLKPKLLRPQNIEYPEDQLRRRFFKDHPWELARPRNLIEYNEKNTEHYDWSQLHQKAKPLDGESVVQRQFWLMTYAKPKRTEENAYTEALSEFYVARAQEQILQIVSEDEAKMHGAKFDKSHIEIGIILEQNILKIWRKKATLQSYLQKKRYNNINT</sequence>
<comment type="caution">
    <text evidence="8">The sequence shown here is derived from an EMBL/GenBank/DDBJ whole genome shotgun (WGS) entry which is preliminary data.</text>
</comment>
<evidence type="ECO:0000256" key="1">
    <source>
        <dbReference type="ARBA" id="ARBA00004173"/>
    </source>
</evidence>
<dbReference type="EMBL" id="AFWA02000004">
    <property type="protein sequence ID" value="EMR10117.1"/>
    <property type="molecule type" value="Genomic_DNA"/>
</dbReference>
<dbReference type="InterPro" id="IPR059242">
    <property type="entry name" value="mS23_dom"/>
</dbReference>
<evidence type="ECO:0000256" key="5">
    <source>
        <dbReference type="ARBA" id="ARBA00023274"/>
    </source>
</evidence>
<keyword evidence="3" id="KW-0689">Ribosomal protein</keyword>
<evidence type="ECO:0000256" key="3">
    <source>
        <dbReference type="ARBA" id="ARBA00022980"/>
    </source>
</evidence>
<evidence type="ECO:0000256" key="7">
    <source>
        <dbReference type="ARBA" id="ARBA00035421"/>
    </source>
</evidence>
<accession>M7NS63</accession>
<dbReference type="CDD" id="cd23701">
    <property type="entry name" value="At1g26750"/>
    <property type="match status" value="1"/>
</dbReference>
<keyword evidence="9" id="KW-1185">Reference proteome</keyword>
<organism evidence="8 9">
    <name type="scientific">Pneumocystis murina (strain B123)</name>
    <name type="common">Mouse pneumocystis pneumonia agent</name>
    <name type="synonym">Pneumocystis carinii f. sp. muris</name>
    <dbReference type="NCBI Taxonomy" id="1069680"/>
    <lineage>
        <taxon>Eukaryota</taxon>
        <taxon>Fungi</taxon>
        <taxon>Dikarya</taxon>
        <taxon>Ascomycota</taxon>
        <taxon>Taphrinomycotina</taxon>
        <taxon>Pneumocystomycetes</taxon>
        <taxon>Pneumocystaceae</taxon>
        <taxon>Pneumocystis</taxon>
    </lineage>
</organism>